<accession>A0A060RBJ2</accession>
<dbReference type="InterPro" id="IPR050534">
    <property type="entry name" value="Coronavir_polyprotein_1ab"/>
</dbReference>
<sequence length="469" mass="53913">MINNYIESQIYKNFAHNPTQQQKNLIGELAKYIANNTDQQLFMINGYAGTGKTTIIASLVGALRELSIKCVLLAPTGRAAKVMSQYARERAYTIHKKIYRQKVIGGDSGIFTLDINRNNNTVYIVDEASMLANESRESAFGSGCLIDDLVEYINTGSDNRLIIIGDDAQLPPVGLEFSPALNPLYMERYGEVFYNSLSQVVRQAAESGILRNATNIRTDIDRENVVEPRFDLSVSDVLRITGQELIEELESCYSLFGKEETIVITRSNKRANQFNQGIRRSILGYEEEVCGGDMLMIVKNNYHWVDKEQNPNLEFIANGDVARVRRVQKIKEIYGFRFAYMTIEFGDYDDFTLDCWVLLDTLHSDAPSLTREQSSRLFYTIEQDYAEIGNKRNRYRKILENDFFNALQVKFAYAVTCHKAQGGQWSSVFIDQLLYGDEQITREFQRWLYTAVTRAQKKLYLVNWNERFF</sequence>
<organism evidence="4 5">
    <name type="scientific">Mucinivorans hirudinis</name>
    <dbReference type="NCBI Taxonomy" id="1433126"/>
    <lineage>
        <taxon>Bacteria</taxon>
        <taxon>Pseudomonadati</taxon>
        <taxon>Bacteroidota</taxon>
        <taxon>Bacteroidia</taxon>
        <taxon>Bacteroidales</taxon>
        <taxon>Rikenellaceae</taxon>
        <taxon>Mucinivorans</taxon>
    </lineage>
</organism>
<dbReference type="STRING" id="1433126.BN938_2887"/>
<dbReference type="SUPFAM" id="SSF52540">
    <property type="entry name" value="P-loop containing nucleoside triphosphate hydrolases"/>
    <property type="match status" value="1"/>
</dbReference>
<evidence type="ECO:0000256" key="1">
    <source>
        <dbReference type="ARBA" id="ARBA00022741"/>
    </source>
</evidence>
<dbReference type="Gene3D" id="3.40.50.300">
    <property type="entry name" value="P-loop containing nucleotide triphosphate hydrolases"/>
    <property type="match status" value="2"/>
</dbReference>
<gene>
    <name evidence="4" type="ORF">BN938_2887</name>
</gene>
<evidence type="ECO:0000313" key="5">
    <source>
        <dbReference type="Proteomes" id="UP000027616"/>
    </source>
</evidence>
<dbReference type="Proteomes" id="UP000027616">
    <property type="component" value="Chromosome I"/>
</dbReference>
<evidence type="ECO:0000256" key="2">
    <source>
        <dbReference type="ARBA" id="ARBA00022840"/>
    </source>
</evidence>
<dbReference type="Pfam" id="PF13538">
    <property type="entry name" value="UvrD_C_2"/>
    <property type="match status" value="1"/>
</dbReference>
<keyword evidence="4" id="KW-0378">Hydrolase</keyword>
<proteinExistence type="predicted"/>
<dbReference type="InterPro" id="IPR027417">
    <property type="entry name" value="P-loop_NTPase"/>
</dbReference>
<dbReference type="CDD" id="cd18809">
    <property type="entry name" value="SF1_C_RecD"/>
    <property type="match status" value="1"/>
</dbReference>
<dbReference type="GO" id="GO:0005524">
    <property type="term" value="F:ATP binding"/>
    <property type="evidence" value="ECO:0007669"/>
    <property type="project" value="UniProtKB-KW"/>
</dbReference>
<dbReference type="CDD" id="cd17933">
    <property type="entry name" value="DEXSc_RecD-like"/>
    <property type="match status" value="1"/>
</dbReference>
<keyword evidence="4" id="KW-0347">Helicase</keyword>
<dbReference type="eggNOG" id="COG0507">
    <property type="taxonomic scope" value="Bacteria"/>
</dbReference>
<feature type="domain" description="UvrD-like helicase C-terminal" evidence="3">
    <location>
        <begin position="411"/>
        <end position="462"/>
    </location>
</feature>
<dbReference type="HOGENOM" id="CLU_017039_0_0_10"/>
<dbReference type="InterPro" id="IPR027785">
    <property type="entry name" value="UvrD-like_helicase_C"/>
</dbReference>
<name>A0A060RBJ2_9BACT</name>
<dbReference type="OrthoDB" id="9803432at2"/>
<dbReference type="Pfam" id="PF13604">
    <property type="entry name" value="AAA_30"/>
    <property type="match status" value="1"/>
</dbReference>
<dbReference type="EMBL" id="HG934468">
    <property type="protein sequence ID" value="CDN32952.1"/>
    <property type="molecule type" value="Genomic_DNA"/>
</dbReference>
<keyword evidence="2" id="KW-0067">ATP-binding</keyword>
<dbReference type="PANTHER" id="PTHR43788:SF6">
    <property type="entry name" value="DNA HELICASE B"/>
    <property type="match status" value="1"/>
</dbReference>
<evidence type="ECO:0000259" key="3">
    <source>
        <dbReference type="Pfam" id="PF13538"/>
    </source>
</evidence>
<evidence type="ECO:0000313" key="4">
    <source>
        <dbReference type="EMBL" id="CDN32952.1"/>
    </source>
</evidence>
<protein>
    <submittedName>
        <fullName evidence="4">RecD-like DNA helicase Atu2026</fullName>
    </submittedName>
</protein>
<reference evidence="4 5" key="1">
    <citation type="journal article" date="2015" name="Genome Announc.">
        <title>Complete Genome Sequence of the Novel Leech Symbiont Mucinivorans hirudinis M3T.</title>
        <authorList>
            <person name="Nelson M.C."/>
            <person name="Bomar L."/>
            <person name="Graf J."/>
        </authorList>
    </citation>
    <scope>NUCLEOTIDE SEQUENCE [LARGE SCALE GENOMIC DNA]</scope>
    <source>
        <strain evidence="5">M3</strain>
    </source>
</reference>
<keyword evidence="1" id="KW-0547">Nucleotide-binding</keyword>
<keyword evidence="5" id="KW-1185">Reference proteome</keyword>
<dbReference type="PATRIC" id="fig|1433126.3.peg.2856"/>
<dbReference type="GO" id="GO:0003678">
    <property type="term" value="F:DNA helicase activity"/>
    <property type="evidence" value="ECO:0007669"/>
    <property type="project" value="UniProtKB-ARBA"/>
</dbReference>
<dbReference type="AlphaFoldDB" id="A0A060RBJ2"/>
<dbReference type="PANTHER" id="PTHR43788">
    <property type="entry name" value="DNA2/NAM7 HELICASE FAMILY MEMBER"/>
    <property type="match status" value="1"/>
</dbReference>
<dbReference type="KEGG" id="rbc:BN938_2887"/>